<dbReference type="AlphaFoldDB" id="A0A6I6CUP0"/>
<accession>A0A6I6CUP0</accession>
<proteinExistence type="predicted"/>
<dbReference type="KEGG" id="ghl:GM160_04280"/>
<dbReference type="RefSeq" id="WP_156573438.1">
    <property type="nucleotide sequence ID" value="NZ_CP046415.1"/>
</dbReference>
<dbReference type="Proteomes" id="UP000427716">
    <property type="component" value="Chromosome"/>
</dbReference>
<evidence type="ECO:0000313" key="1">
    <source>
        <dbReference type="EMBL" id="QGT78176.1"/>
    </source>
</evidence>
<dbReference type="EMBL" id="CP046415">
    <property type="protein sequence ID" value="QGT78176.1"/>
    <property type="molecule type" value="Genomic_DNA"/>
</dbReference>
<organism evidence="1 2">
    <name type="scientific">Guyparkeria halophila</name>
    <dbReference type="NCBI Taxonomy" id="47960"/>
    <lineage>
        <taxon>Bacteria</taxon>
        <taxon>Pseudomonadati</taxon>
        <taxon>Pseudomonadota</taxon>
        <taxon>Gammaproteobacteria</taxon>
        <taxon>Chromatiales</taxon>
        <taxon>Thioalkalibacteraceae</taxon>
        <taxon>Guyparkeria</taxon>
    </lineage>
</organism>
<keyword evidence="2" id="KW-1185">Reference proteome</keyword>
<protein>
    <submittedName>
        <fullName evidence="1">Uncharacterized protein</fullName>
    </submittedName>
</protein>
<reference evidence="1 2" key="1">
    <citation type="submission" date="2019-11" db="EMBL/GenBank/DDBJ databases">
        <authorList>
            <person name="Zhang J."/>
            <person name="Sun C."/>
        </authorList>
    </citation>
    <scope>NUCLEOTIDE SEQUENCE [LARGE SCALE GENOMIC DNA]</scope>
    <source>
        <strain evidence="2">sp2</strain>
    </source>
</reference>
<gene>
    <name evidence="1" type="ORF">GM160_04280</name>
</gene>
<evidence type="ECO:0000313" key="2">
    <source>
        <dbReference type="Proteomes" id="UP000427716"/>
    </source>
</evidence>
<sequence length="433" mass="47975">MLATTAIPVHRLAKLTIHHSMPETGVHRSSPRIILEENRLEIPLLDGPSGPPESDNRIVRLPLPSAITEALKQLRPGQPFLQTPGYADHTLRRHFQRFPGLTPTCQRIRATAEAVIQGLAPDSVTGLTLKGEYGHSSRGAAAYRQTATQELVDLFRRACAYWRDKIPIADPSSLDAFPVPATTSESQLDGYIGSLKVATFEQFRAVFQHLQDEIARLVARTHREKGSSGVELGTLLNLQQAHAQLTYLAFLLSTGIRPISTRATMRLAGNYWYVQDKDSPGFSERRAVPALPEIVDQVLEQRDFTRMLCDTVPLRRLRRSGSSDEESDIPLWLEASGRTLKLRRMKQSDIDAVFERFGLASRATRHTFANVLCSSVSETELHALLGHSGGGWQRESVVSMAGARYEQSTLRAIQTMLHDAGFHPVNPAGTHAS</sequence>
<name>A0A6I6CUP0_9GAMM</name>